<name>A0A844Z5G5_9SPHN</name>
<evidence type="ECO:0000313" key="4">
    <source>
        <dbReference type="Proteomes" id="UP000460290"/>
    </source>
</evidence>
<dbReference type="PROSITE" id="PS50206">
    <property type="entry name" value="RHODANESE_3"/>
    <property type="match status" value="1"/>
</dbReference>
<dbReference type="Pfam" id="PF00581">
    <property type="entry name" value="Rhodanese"/>
    <property type="match status" value="1"/>
</dbReference>
<gene>
    <name evidence="3" type="ORF">GRI35_03840</name>
</gene>
<dbReference type="CDD" id="cd00158">
    <property type="entry name" value="RHOD"/>
    <property type="match status" value="1"/>
</dbReference>
<protein>
    <submittedName>
        <fullName evidence="3">Rhodanese-like domain-containing protein</fullName>
    </submittedName>
</protein>
<dbReference type="RefSeq" id="WP_160612950.1">
    <property type="nucleotide sequence ID" value="NZ_JAUFQM010000001.1"/>
</dbReference>
<evidence type="ECO:0000313" key="3">
    <source>
        <dbReference type="EMBL" id="MXO82506.1"/>
    </source>
</evidence>
<keyword evidence="4" id="KW-1185">Reference proteome</keyword>
<proteinExistence type="predicted"/>
<comment type="caution">
    <text evidence="3">The sequence shown here is derived from an EMBL/GenBank/DDBJ whole genome shotgun (WGS) entry which is preliminary data.</text>
</comment>
<feature type="domain" description="Rhodanese" evidence="2">
    <location>
        <begin position="58"/>
        <end position="169"/>
    </location>
</feature>
<reference evidence="3 4" key="1">
    <citation type="submission" date="2019-12" db="EMBL/GenBank/DDBJ databases">
        <title>Genomic-based taxomic classification of the family Erythrobacteraceae.</title>
        <authorList>
            <person name="Xu L."/>
        </authorList>
    </citation>
    <scope>NUCLEOTIDE SEQUENCE [LARGE SCALE GENOMIC DNA]</scope>
    <source>
        <strain evidence="3 4">KCTC 42006</strain>
    </source>
</reference>
<dbReference type="SMART" id="SM00450">
    <property type="entry name" value="RHOD"/>
    <property type="match status" value="1"/>
</dbReference>
<evidence type="ECO:0000259" key="2">
    <source>
        <dbReference type="PROSITE" id="PS50206"/>
    </source>
</evidence>
<evidence type="ECO:0000256" key="1">
    <source>
        <dbReference type="SAM" id="SignalP"/>
    </source>
</evidence>
<sequence>MRTLTLAIVATIISATPVVAQLADPQIDYNAFVKLTIELAEVREAHRLPLKEFTERSQAERAILLDTRSAAAFAEGHIAGAINLPFSDFTDEKLANVLGADQTRPIFIYCNNNFSDNIRPIVSKRAPLALNIPTFINLHGYGYTNVWELADVIPTSELDWVSAEKPEQTSGT</sequence>
<accession>A0A844Z5G5</accession>
<dbReference type="OrthoDB" id="9789585at2"/>
<feature type="signal peptide" evidence="1">
    <location>
        <begin position="1"/>
        <end position="20"/>
    </location>
</feature>
<keyword evidence="1" id="KW-0732">Signal</keyword>
<organism evidence="3 4">
    <name type="scientific">Pontixanthobacter aestiaquae</name>
    <dbReference type="NCBI Taxonomy" id="1509367"/>
    <lineage>
        <taxon>Bacteria</taxon>
        <taxon>Pseudomonadati</taxon>
        <taxon>Pseudomonadota</taxon>
        <taxon>Alphaproteobacteria</taxon>
        <taxon>Sphingomonadales</taxon>
        <taxon>Erythrobacteraceae</taxon>
        <taxon>Pontixanthobacter</taxon>
    </lineage>
</organism>
<dbReference type="SUPFAM" id="SSF52821">
    <property type="entry name" value="Rhodanese/Cell cycle control phosphatase"/>
    <property type="match status" value="1"/>
</dbReference>
<feature type="chain" id="PRO_5032987970" evidence="1">
    <location>
        <begin position="21"/>
        <end position="172"/>
    </location>
</feature>
<dbReference type="Proteomes" id="UP000460290">
    <property type="component" value="Unassembled WGS sequence"/>
</dbReference>
<dbReference type="Gene3D" id="3.40.250.10">
    <property type="entry name" value="Rhodanese-like domain"/>
    <property type="match status" value="1"/>
</dbReference>
<dbReference type="AlphaFoldDB" id="A0A844Z5G5"/>
<dbReference type="InterPro" id="IPR001763">
    <property type="entry name" value="Rhodanese-like_dom"/>
</dbReference>
<dbReference type="EMBL" id="WTYZ01000001">
    <property type="protein sequence ID" value="MXO82506.1"/>
    <property type="molecule type" value="Genomic_DNA"/>
</dbReference>
<dbReference type="InterPro" id="IPR036873">
    <property type="entry name" value="Rhodanese-like_dom_sf"/>
</dbReference>